<keyword evidence="8" id="KW-1133">Transmembrane helix</keyword>
<evidence type="ECO:0000256" key="4">
    <source>
        <dbReference type="ARBA" id="ARBA00022741"/>
    </source>
</evidence>
<feature type="compositionally biased region" description="Pro residues" evidence="7">
    <location>
        <begin position="428"/>
        <end position="452"/>
    </location>
</feature>
<evidence type="ECO:0000313" key="11">
    <source>
        <dbReference type="Proteomes" id="UP001385809"/>
    </source>
</evidence>
<feature type="region of interest" description="Disordered" evidence="7">
    <location>
        <begin position="395"/>
        <end position="485"/>
    </location>
</feature>
<dbReference type="EMBL" id="JBBEGN010000012">
    <property type="protein sequence ID" value="MEJ2870290.1"/>
    <property type="molecule type" value="Genomic_DNA"/>
</dbReference>
<evidence type="ECO:0000256" key="6">
    <source>
        <dbReference type="ARBA" id="ARBA00022840"/>
    </source>
</evidence>
<dbReference type="PANTHER" id="PTHR43289">
    <property type="entry name" value="MITOGEN-ACTIVATED PROTEIN KINASE KINASE KINASE 20-RELATED"/>
    <property type="match status" value="1"/>
</dbReference>
<dbReference type="Pfam" id="PF00069">
    <property type="entry name" value="Pkinase"/>
    <property type="match status" value="1"/>
</dbReference>
<keyword evidence="3 10" id="KW-0808">Transferase</keyword>
<keyword evidence="8" id="KW-0812">Transmembrane</keyword>
<dbReference type="InterPro" id="IPR008271">
    <property type="entry name" value="Ser/Thr_kinase_AS"/>
</dbReference>
<dbReference type="InterPro" id="IPR000719">
    <property type="entry name" value="Prot_kinase_dom"/>
</dbReference>
<proteinExistence type="predicted"/>
<evidence type="ECO:0000313" key="10">
    <source>
        <dbReference type="EMBL" id="MEJ2870290.1"/>
    </source>
</evidence>
<dbReference type="SUPFAM" id="SSF56112">
    <property type="entry name" value="Protein kinase-like (PK-like)"/>
    <property type="match status" value="1"/>
</dbReference>
<keyword evidence="2" id="KW-0723">Serine/threonine-protein kinase</keyword>
<evidence type="ECO:0000256" key="2">
    <source>
        <dbReference type="ARBA" id="ARBA00022527"/>
    </source>
</evidence>
<keyword evidence="6" id="KW-0067">ATP-binding</keyword>
<reference evidence="10 11" key="1">
    <citation type="submission" date="2024-03" db="EMBL/GenBank/DDBJ databases">
        <title>Actinomycetospora sp. OC33-EN08, a novel actinomycete isolated from wild orchid (Aerides multiflora).</title>
        <authorList>
            <person name="Suriyachadkun C."/>
        </authorList>
    </citation>
    <scope>NUCLEOTIDE SEQUENCE [LARGE SCALE GENOMIC DNA]</scope>
    <source>
        <strain evidence="10 11">OC33-EN08</strain>
    </source>
</reference>
<protein>
    <recommendedName>
        <fullName evidence="1">non-specific serine/threonine protein kinase</fullName>
        <ecNumber evidence="1">2.7.11.1</ecNumber>
    </recommendedName>
</protein>
<evidence type="ECO:0000259" key="9">
    <source>
        <dbReference type="PROSITE" id="PS50011"/>
    </source>
</evidence>
<keyword evidence="11" id="KW-1185">Reference proteome</keyword>
<feature type="compositionally biased region" description="Pro residues" evidence="7">
    <location>
        <begin position="395"/>
        <end position="407"/>
    </location>
</feature>
<dbReference type="PROSITE" id="PS00108">
    <property type="entry name" value="PROTEIN_KINASE_ST"/>
    <property type="match status" value="1"/>
</dbReference>
<gene>
    <name evidence="10" type="ORF">WCD74_21150</name>
</gene>
<dbReference type="CDD" id="cd14014">
    <property type="entry name" value="STKc_PknB_like"/>
    <property type="match status" value="1"/>
</dbReference>
<evidence type="ECO:0000256" key="7">
    <source>
        <dbReference type="SAM" id="MobiDB-lite"/>
    </source>
</evidence>
<sequence length="485" mass="50011">MSSTEAGPPSTVGAGRYTLGDLIGRGGAAEVYRARDELLGRDVAVKLFPAGVGEADESRRQREVQTLAGMNHPGLVTIYDVGAEGSRAYFVMQLIEGESLADRIRTGPLRPGDVVALGAALADALTYVHRHGVVHRDIKPGNVLLDTEGRPHLSDFGIAVLADATNITATGMVIGTASYLSPEQVRGQPVGPASDVYALGLVLLECITARREYPGNALEAAVARLHRPPDVPSDLPPALQGLLVAMTRDEPAERPTTEQVVGELRTISREVGMDAETVLAPSPTTGTGATYAMGPPLAPPGTGATYAMHPGGGYDPYGATQRVGTPPGGYPPYGYPGTDGRTAVVGPGTMTGGAYAPEEQRRSRKGPIIAAIVAVLLVAGGVGAYALLGNRAEELPPPAPTSIPAPVPTTTTTTTEEETTTRRRTTTTPPPTTTVAPPPVTTTQAPPPPTTQPPTTTEEDDSPAVVPPAVGGGAQQPLRGSTNTP</sequence>
<keyword evidence="8" id="KW-0472">Membrane</keyword>
<dbReference type="GO" id="GO:0004674">
    <property type="term" value="F:protein serine/threonine kinase activity"/>
    <property type="evidence" value="ECO:0007669"/>
    <property type="project" value="UniProtKB-EC"/>
</dbReference>
<dbReference type="Proteomes" id="UP001385809">
    <property type="component" value="Unassembled WGS sequence"/>
</dbReference>
<evidence type="ECO:0000256" key="8">
    <source>
        <dbReference type="SAM" id="Phobius"/>
    </source>
</evidence>
<accession>A0ABU8MSK3</accession>
<dbReference type="Gene3D" id="3.30.200.20">
    <property type="entry name" value="Phosphorylase Kinase, domain 1"/>
    <property type="match status" value="1"/>
</dbReference>
<dbReference type="SMART" id="SM00220">
    <property type="entry name" value="S_TKc"/>
    <property type="match status" value="1"/>
</dbReference>
<dbReference type="PROSITE" id="PS50011">
    <property type="entry name" value="PROTEIN_KINASE_DOM"/>
    <property type="match status" value="1"/>
</dbReference>
<dbReference type="InterPro" id="IPR011009">
    <property type="entry name" value="Kinase-like_dom_sf"/>
</dbReference>
<organism evidence="10 11">
    <name type="scientific">Actinomycetospora aurantiaca</name>
    <dbReference type="NCBI Taxonomy" id="3129233"/>
    <lineage>
        <taxon>Bacteria</taxon>
        <taxon>Bacillati</taxon>
        <taxon>Actinomycetota</taxon>
        <taxon>Actinomycetes</taxon>
        <taxon>Pseudonocardiales</taxon>
        <taxon>Pseudonocardiaceae</taxon>
        <taxon>Actinomycetospora</taxon>
    </lineage>
</organism>
<evidence type="ECO:0000256" key="1">
    <source>
        <dbReference type="ARBA" id="ARBA00012513"/>
    </source>
</evidence>
<feature type="transmembrane region" description="Helical" evidence="8">
    <location>
        <begin position="368"/>
        <end position="388"/>
    </location>
</feature>
<dbReference type="EC" id="2.7.11.1" evidence="1"/>
<evidence type="ECO:0000256" key="3">
    <source>
        <dbReference type="ARBA" id="ARBA00022679"/>
    </source>
</evidence>
<name>A0ABU8MSK3_9PSEU</name>
<dbReference type="RefSeq" id="WP_337696856.1">
    <property type="nucleotide sequence ID" value="NZ_JBBEGN010000012.1"/>
</dbReference>
<dbReference type="PANTHER" id="PTHR43289:SF6">
    <property type="entry name" value="SERINE_THREONINE-PROTEIN KINASE NEKL-3"/>
    <property type="match status" value="1"/>
</dbReference>
<feature type="domain" description="Protein kinase" evidence="9">
    <location>
        <begin position="17"/>
        <end position="267"/>
    </location>
</feature>
<evidence type="ECO:0000256" key="5">
    <source>
        <dbReference type="ARBA" id="ARBA00022777"/>
    </source>
</evidence>
<comment type="caution">
    <text evidence="10">The sequence shown here is derived from an EMBL/GenBank/DDBJ whole genome shotgun (WGS) entry which is preliminary data.</text>
</comment>
<dbReference type="Gene3D" id="1.10.510.10">
    <property type="entry name" value="Transferase(Phosphotransferase) domain 1"/>
    <property type="match status" value="1"/>
</dbReference>
<keyword evidence="5 10" id="KW-0418">Kinase</keyword>
<keyword evidence="4" id="KW-0547">Nucleotide-binding</keyword>